<dbReference type="Proteomes" id="UP001056336">
    <property type="component" value="Chromosome"/>
</dbReference>
<dbReference type="CDD" id="cd04179">
    <property type="entry name" value="DPM_DPG-synthase_like"/>
    <property type="match status" value="1"/>
</dbReference>
<dbReference type="InterPro" id="IPR029044">
    <property type="entry name" value="Nucleotide-diphossugar_trans"/>
</dbReference>
<dbReference type="SUPFAM" id="SSF53448">
    <property type="entry name" value="Nucleotide-diphospho-sugar transferases"/>
    <property type="match status" value="1"/>
</dbReference>
<evidence type="ECO:0000313" key="3">
    <source>
        <dbReference type="EMBL" id="UQX87774.1"/>
    </source>
</evidence>
<gene>
    <name evidence="3" type="ORF">M6D93_15920</name>
</gene>
<dbReference type="PANTHER" id="PTHR48090:SF7">
    <property type="entry name" value="RFBJ PROTEIN"/>
    <property type="match status" value="1"/>
</dbReference>
<reference evidence="3" key="1">
    <citation type="journal article" date="2018" name="Int. J. Syst. Evol. Microbiol.">
        <title>Jatrophihabitans telluris sp. nov., isolated from sediment soil of lava forest wetlands and the emended description of the genus Jatrophihabitans.</title>
        <authorList>
            <person name="Lee K.C."/>
            <person name="Suh M.K."/>
            <person name="Eom M.K."/>
            <person name="Kim K.K."/>
            <person name="Kim J.S."/>
            <person name="Kim D.S."/>
            <person name="Ko S.H."/>
            <person name="Shin Y.K."/>
            <person name="Lee J.S."/>
        </authorList>
    </citation>
    <scope>NUCLEOTIDE SEQUENCE</scope>
    <source>
        <strain evidence="3">N237</strain>
    </source>
</reference>
<accession>A0ABY4QY13</accession>
<dbReference type="Pfam" id="PF00535">
    <property type="entry name" value="Glycos_transf_2"/>
    <property type="match status" value="1"/>
</dbReference>
<dbReference type="InterPro" id="IPR050256">
    <property type="entry name" value="Glycosyltransferase_2"/>
</dbReference>
<dbReference type="RefSeq" id="WP_249770629.1">
    <property type="nucleotide sequence ID" value="NZ_CP097332.1"/>
</dbReference>
<dbReference type="EMBL" id="CP097332">
    <property type="protein sequence ID" value="UQX87774.1"/>
    <property type="molecule type" value="Genomic_DNA"/>
</dbReference>
<sequence length="215" mass="22828">MIDLVLPCLDEAAALPGVLERVPAGVRPIVVDNGSADGSAELAARLGASVVSCAQRGYGAACHAGLSAATAEYVAFCDCDGSLDPADVPRLAAPIIEGRYDLVLGARRTTTLSAWPVHARVANRVLAHRVRSLTGVRIRDLGPLRVARREDLLELGQRDRRSGYPLETVLLAARAGWRIDSVDVHYAPRTGRSKVTGTVRGTLQAVKDMSAVMAR</sequence>
<dbReference type="PANTHER" id="PTHR48090">
    <property type="entry name" value="UNDECAPRENYL-PHOSPHATE 4-DEOXY-4-FORMAMIDO-L-ARABINOSE TRANSFERASE-RELATED"/>
    <property type="match status" value="1"/>
</dbReference>
<name>A0ABY4QY13_9ACTN</name>
<comment type="similarity">
    <text evidence="1">Belongs to the glycosyltransferase 2 family.</text>
</comment>
<reference evidence="3" key="2">
    <citation type="submission" date="2022-05" db="EMBL/GenBank/DDBJ databases">
        <authorList>
            <person name="Kim J.-S."/>
            <person name="Lee K."/>
            <person name="Suh M."/>
            <person name="Eom M."/>
            <person name="Kim J.-S."/>
            <person name="Kim D.-S."/>
            <person name="Ko S.-H."/>
            <person name="Shin Y."/>
            <person name="Lee J.-S."/>
        </authorList>
    </citation>
    <scope>NUCLEOTIDE SEQUENCE</scope>
    <source>
        <strain evidence="3">N237</strain>
    </source>
</reference>
<dbReference type="InterPro" id="IPR001173">
    <property type="entry name" value="Glyco_trans_2-like"/>
</dbReference>
<keyword evidence="4" id="KW-1185">Reference proteome</keyword>
<protein>
    <submittedName>
        <fullName evidence="3">Glycosyltransferase family 2 protein</fullName>
    </submittedName>
</protein>
<feature type="domain" description="Glycosyltransferase 2-like" evidence="2">
    <location>
        <begin position="4"/>
        <end position="114"/>
    </location>
</feature>
<evidence type="ECO:0000256" key="1">
    <source>
        <dbReference type="ARBA" id="ARBA00006739"/>
    </source>
</evidence>
<organism evidence="3 4">
    <name type="scientific">Jatrophihabitans telluris</name>
    <dbReference type="NCBI Taxonomy" id="2038343"/>
    <lineage>
        <taxon>Bacteria</taxon>
        <taxon>Bacillati</taxon>
        <taxon>Actinomycetota</taxon>
        <taxon>Actinomycetes</taxon>
        <taxon>Jatrophihabitantales</taxon>
        <taxon>Jatrophihabitantaceae</taxon>
        <taxon>Jatrophihabitans</taxon>
    </lineage>
</organism>
<evidence type="ECO:0000313" key="4">
    <source>
        <dbReference type="Proteomes" id="UP001056336"/>
    </source>
</evidence>
<evidence type="ECO:0000259" key="2">
    <source>
        <dbReference type="Pfam" id="PF00535"/>
    </source>
</evidence>
<dbReference type="Gene3D" id="3.90.550.10">
    <property type="entry name" value="Spore Coat Polysaccharide Biosynthesis Protein SpsA, Chain A"/>
    <property type="match status" value="1"/>
</dbReference>
<proteinExistence type="inferred from homology"/>